<evidence type="ECO:0000256" key="7">
    <source>
        <dbReference type="ARBA" id="ARBA00023239"/>
    </source>
</evidence>
<dbReference type="InterPro" id="IPR012334">
    <property type="entry name" value="Pectin_lyas_fold"/>
</dbReference>
<gene>
    <name evidence="11" type="primary">pelX_1</name>
    <name evidence="11" type="ORF">CLPUN_13480</name>
</gene>
<dbReference type="SUPFAM" id="SSF51126">
    <property type="entry name" value="Pectin lyase-like"/>
    <property type="match status" value="1"/>
</dbReference>
<keyword evidence="5 9" id="KW-0732">Signal</keyword>
<comment type="caution">
    <text evidence="11">The sequence shown here is derived from an EMBL/GenBank/DDBJ whole genome shotgun (WGS) entry which is preliminary data.</text>
</comment>
<feature type="domain" description="Pel9A-like right handed beta-helix region" evidence="10">
    <location>
        <begin position="45"/>
        <end position="370"/>
    </location>
</feature>
<name>A0A1S8TR82_9CLOT</name>
<evidence type="ECO:0000313" key="12">
    <source>
        <dbReference type="Proteomes" id="UP000190890"/>
    </source>
</evidence>
<keyword evidence="7 11" id="KW-0456">Lyase</keyword>
<dbReference type="PANTHER" id="PTHR40088:SF1">
    <property type="entry name" value="PECTATE LYASE PEL9"/>
    <property type="match status" value="1"/>
</dbReference>
<feature type="signal peptide" evidence="9">
    <location>
        <begin position="1"/>
        <end position="30"/>
    </location>
</feature>
<evidence type="ECO:0000256" key="5">
    <source>
        <dbReference type="ARBA" id="ARBA00022729"/>
    </source>
</evidence>
<dbReference type="Proteomes" id="UP000190890">
    <property type="component" value="Unassembled WGS sequence"/>
</dbReference>
<keyword evidence="4" id="KW-0479">Metal-binding</keyword>
<dbReference type="InterPro" id="IPR052052">
    <property type="entry name" value="Polysaccharide_Lyase_9"/>
</dbReference>
<evidence type="ECO:0000256" key="1">
    <source>
        <dbReference type="ARBA" id="ARBA00001913"/>
    </source>
</evidence>
<dbReference type="AlphaFoldDB" id="A0A1S8TR82"/>
<organism evidence="11 12">
    <name type="scientific">Clostridium puniceum</name>
    <dbReference type="NCBI Taxonomy" id="29367"/>
    <lineage>
        <taxon>Bacteria</taxon>
        <taxon>Bacillati</taxon>
        <taxon>Bacillota</taxon>
        <taxon>Clostridia</taxon>
        <taxon>Eubacteriales</taxon>
        <taxon>Clostridiaceae</taxon>
        <taxon>Clostridium</taxon>
    </lineage>
</organism>
<feature type="chain" id="PRO_5012955745" evidence="9">
    <location>
        <begin position="31"/>
        <end position="467"/>
    </location>
</feature>
<dbReference type="EMBL" id="LZZM01000089">
    <property type="protein sequence ID" value="OOM80238.1"/>
    <property type="molecule type" value="Genomic_DNA"/>
</dbReference>
<keyword evidence="12" id="KW-1185">Reference proteome</keyword>
<evidence type="ECO:0000256" key="8">
    <source>
        <dbReference type="ARBA" id="ARBA00038263"/>
    </source>
</evidence>
<proteinExistence type="inferred from homology"/>
<comment type="subcellular location">
    <subcellularLocation>
        <location evidence="2">Secreted</location>
    </subcellularLocation>
</comment>
<protein>
    <submittedName>
        <fullName evidence="11">Pectate disaccharide-lyase</fullName>
        <ecNumber evidence="11">4.2.2.9</ecNumber>
    </submittedName>
</protein>
<evidence type="ECO:0000256" key="6">
    <source>
        <dbReference type="ARBA" id="ARBA00022837"/>
    </source>
</evidence>
<keyword evidence="3" id="KW-0964">Secreted</keyword>
<dbReference type="InterPro" id="IPR011050">
    <property type="entry name" value="Pectin_lyase_fold/virulence"/>
</dbReference>
<evidence type="ECO:0000256" key="4">
    <source>
        <dbReference type="ARBA" id="ARBA00022723"/>
    </source>
</evidence>
<dbReference type="GO" id="GO:0005576">
    <property type="term" value="C:extracellular region"/>
    <property type="evidence" value="ECO:0007669"/>
    <property type="project" value="UniProtKB-SubCell"/>
</dbReference>
<evidence type="ECO:0000256" key="3">
    <source>
        <dbReference type="ARBA" id="ARBA00022525"/>
    </source>
</evidence>
<dbReference type="STRING" id="29367.CLPUN_13480"/>
<evidence type="ECO:0000259" key="10">
    <source>
        <dbReference type="Pfam" id="PF22842"/>
    </source>
</evidence>
<dbReference type="GO" id="GO:0047489">
    <property type="term" value="F:pectate disaccharide-lyase activity"/>
    <property type="evidence" value="ECO:0007669"/>
    <property type="project" value="UniProtKB-EC"/>
</dbReference>
<evidence type="ECO:0000256" key="9">
    <source>
        <dbReference type="SAM" id="SignalP"/>
    </source>
</evidence>
<dbReference type="Gene3D" id="2.160.20.10">
    <property type="entry name" value="Single-stranded right-handed beta-helix, Pectin lyase-like"/>
    <property type="match status" value="1"/>
</dbReference>
<dbReference type="GO" id="GO:0046872">
    <property type="term" value="F:metal ion binding"/>
    <property type="evidence" value="ECO:0007669"/>
    <property type="project" value="UniProtKB-KW"/>
</dbReference>
<dbReference type="RefSeq" id="WP_077846551.1">
    <property type="nucleotide sequence ID" value="NZ_LZZM01000089.1"/>
</dbReference>
<dbReference type="InterPro" id="IPR053868">
    <property type="entry name" value="Pel9A-like_beta_helix"/>
</dbReference>
<dbReference type="OrthoDB" id="8660908at2"/>
<dbReference type="Pfam" id="PF22842">
    <property type="entry name" value="Pel9A-like_beta_helix"/>
    <property type="match status" value="1"/>
</dbReference>
<dbReference type="SMART" id="SM00710">
    <property type="entry name" value="PbH1"/>
    <property type="match status" value="6"/>
</dbReference>
<keyword evidence="6" id="KW-0106">Calcium</keyword>
<evidence type="ECO:0000256" key="2">
    <source>
        <dbReference type="ARBA" id="ARBA00004613"/>
    </source>
</evidence>
<comment type="cofactor">
    <cofactor evidence="1">
        <name>Ca(2+)</name>
        <dbReference type="ChEBI" id="CHEBI:29108"/>
    </cofactor>
</comment>
<dbReference type="PANTHER" id="PTHR40088">
    <property type="entry name" value="PECTATE LYASE (EUROFUNG)"/>
    <property type="match status" value="1"/>
</dbReference>
<sequence>MKAKKIFSIMLTCSLILGATVISSQCSASAAVKTTTSSAVTSSSVSEKNSIYVSPDASDNGAGTINNPTSLISAVNKIAPGETIYLQSGTYKISKQLTIPYTNNGTENAMKSMVALDSKKVIFDFTAESYNMKDTSRNDRGVQLEGSYWHLKGIQFYNAADNGLYVTGKHNIVESCIAKANRDTGIQIGRRASSLSNKADWPSDNLILNCTSFNNSDPATGENADGFAAKLTCGEGNVFDGCISYNNVDDGWDLFSKTETGQIGGITIKNSIAFRNGYTTSGQYTKNSDGNGFKLGGSDMPGNHTVYNCIAFENKKHGITDNSNPGVITVDSCTSFNNAATDGKSSNIDLARDKTNSNNILKNIISFSTKKVGSDKYKGTVENSILYNTNKYYSFAAKSTADSRVKGSMGTVADAVTTNDFISIESPILGEDVDTLWRNSDGSINTGKFLKVNPSSKYSKMGASLSK</sequence>
<evidence type="ECO:0000313" key="11">
    <source>
        <dbReference type="EMBL" id="OOM80238.1"/>
    </source>
</evidence>
<comment type="similarity">
    <text evidence="8">Belongs to the polysaccharide lyase 9 family.</text>
</comment>
<reference evidence="11 12" key="1">
    <citation type="submission" date="2016-05" db="EMBL/GenBank/DDBJ databases">
        <title>Microbial solvent formation.</title>
        <authorList>
            <person name="Poehlein A."/>
            <person name="Montoya Solano J.D."/>
            <person name="Flitsch S."/>
            <person name="Krabben P."/>
            <person name="Duerre P."/>
            <person name="Daniel R."/>
        </authorList>
    </citation>
    <scope>NUCLEOTIDE SEQUENCE [LARGE SCALE GENOMIC DNA]</scope>
    <source>
        <strain evidence="11 12">DSM 2619</strain>
    </source>
</reference>
<dbReference type="EC" id="4.2.2.9" evidence="11"/>
<accession>A0A1S8TR82</accession>
<dbReference type="InterPro" id="IPR006626">
    <property type="entry name" value="PbH1"/>
</dbReference>